<dbReference type="SMART" id="SM01154">
    <property type="entry name" value="DUF1704"/>
    <property type="match status" value="1"/>
</dbReference>
<dbReference type="Pfam" id="PF08014">
    <property type="entry name" value="MATCAP"/>
    <property type="match status" value="1"/>
</dbReference>
<reference evidence="6" key="2">
    <citation type="submission" date="2025-09" db="UniProtKB">
        <authorList>
            <consortium name="Ensembl"/>
        </authorList>
    </citation>
    <scope>IDENTIFICATION</scope>
</reference>
<keyword evidence="2" id="KW-0645">Protease</keyword>
<dbReference type="Proteomes" id="UP000694569">
    <property type="component" value="Unplaced"/>
</dbReference>
<evidence type="ECO:0000313" key="6">
    <source>
        <dbReference type="Ensembl" id="ENSLLEP00000016199.1"/>
    </source>
</evidence>
<feature type="compositionally biased region" description="Basic and acidic residues" evidence="5">
    <location>
        <begin position="74"/>
        <end position="97"/>
    </location>
</feature>
<comment type="cofactor">
    <cofactor evidence="1">
        <name>Zn(2+)</name>
        <dbReference type="ChEBI" id="CHEBI:29105"/>
    </cofactor>
</comment>
<dbReference type="PANTHER" id="PTHR31817:SF0">
    <property type="entry name" value="CHROMOSOME UNDETERMINED SCAFFOLD_67, WHOLE GENOME SHOTGUN SEQUENCE"/>
    <property type="match status" value="1"/>
</dbReference>
<evidence type="ECO:0000313" key="7">
    <source>
        <dbReference type="Proteomes" id="UP000694569"/>
    </source>
</evidence>
<accession>A0A8C5ML16</accession>
<feature type="compositionally biased region" description="Polar residues" evidence="5">
    <location>
        <begin position="1"/>
        <end position="10"/>
    </location>
</feature>
<evidence type="ECO:0000256" key="3">
    <source>
        <dbReference type="ARBA" id="ARBA00022801"/>
    </source>
</evidence>
<dbReference type="Ensembl" id="ENSLLET00000016820.1">
    <property type="protein sequence ID" value="ENSLLEP00000016199.1"/>
    <property type="gene ID" value="ENSLLEG00000010316.1"/>
</dbReference>
<protein>
    <submittedName>
        <fullName evidence="6">Uncharacterized protein</fullName>
    </submittedName>
</protein>
<evidence type="ECO:0000256" key="2">
    <source>
        <dbReference type="ARBA" id="ARBA00022670"/>
    </source>
</evidence>
<sequence>MRPNGKQTGSLEKVTKRENTTACPDVASIQVRQMVLTSRPISEPRHQPVLPPVNKGRTSLMEDAHPGHVPHPPSENKGEESHAKLTTKQEEPEEKVSLHTNRGIPSNLREEKMTFYQSNCTYNPQFTYSTKNPPSVPPEYRKASDKFLDVAIAIIKKTLKKYGSYERFQDVTGGRPLQKDEISKAVQRYLQKVGCSDEIKVCITKDKLCVASMATVNRRGKLTINASVARERWLEGTLCHEIGTHYYRSMNNMKQPWGQGRKKYGMQPVNPTEEGFATLNTVLLRDEPYLCKVALLYYAAYKASSLSFSELYQDLSAYVKDPDTLWYICMLVKKGLTDTSQPGCNSKSQVYLEGVLQLLRHRQTIDFQLLMALGKISFEDVVRLKHIARIKGARMPQFLRDKHEYMKRLEHIMKINGITDAALRRLIDS</sequence>
<evidence type="ECO:0000256" key="1">
    <source>
        <dbReference type="ARBA" id="ARBA00001947"/>
    </source>
</evidence>
<dbReference type="GO" id="GO:0006508">
    <property type="term" value="P:proteolysis"/>
    <property type="evidence" value="ECO:0007669"/>
    <property type="project" value="UniProtKB-KW"/>
</dbReference>
<feature type="region of interest" description="Disordered" evidence="5">
    <location>
        <begin position="1"/>
        <end position="105"/>
    </location>
</feature>
<evidence type="ECO:0000256" key="4">
    <source>
        <dbReference type="ARBA" id="ARBA00023049"/>
    </source>
</evidence>
<keyword evidence="4" id="KW-0482">Metalloprotease</keyword>
<reference evidence="6" key="1">
    <citation type="submission" date="2025-08" db="UniProtKB">
        <authorList>
            <consortium name="Ensembl"/>
        </authorList>
    </citation>
    <scope>IDENTIFICATION</scope>
</reference>
<keyword evidence="3" id="KW-0378">Hydrolase</keyword>
<dbReference type="GO" id="GO:0008237">
    <property type="term" value="F:metallopeptidase activity"/>
    <property type="evidence" value="ECO:0007669"/>
    <property type="project" value="UniProtKB-KW"/>
</dbReference>
<dbReference type="InterPro" id="IPR012548">
    <property type="entry name" value="MATCAP"/>
</dbReference>
<evidence type="ECO:0000256" key="5">
    <source>
        <dbReference type="SAM" id="MobiDB-lite"/>
    </source>
</evidence>
<dbReference type="AlphaFoldDB" id="A0A8C5ML16"/>
<dbReference type="GeneTree" id="ENSGT00390000004417"/>
<proteinExistence type="predicted"/>
<dbReference type="OrthoDB" id="449345at2759"/>
<keyword evidence="7" id="KW-1185">Reference proteome</keyword>
<name>A0A8C5ML16_9ANUR</name>
<organism evidence="6 7">
    <name type="scientific">Leptobrachium leishanense</name>
    <name type="common">Leishan spiny toad</name>
    <dbReference type="NCBI Taxonomy" id="445787"/>
    <lineage>
        <taxon>Eukaryota</taxon>
        <taxon>Metazoa</taxon>
        <taxon>Chordata</taxon>
        <taxon>Craniata</taxon>
        <taxon>Vertebrata</taxon>
        <taxon>Euteleostomi</taxon>
        <taxon>Amphibia</taxon>
        <taxon>Batrachia</taxon>
        <taxon>Anura</taxon>
        <taxon>Pelobatoidea</taxon>
        <taxon>Megophryidae</taxon>
        <taxon>Leptobrachium</taxon>
    </lineage>
</organism>
<dbReference type="PANTHER" id="PTHR31817">
    <property type="match status" value="1"/>
</dbReference>